<dbReference type="PROSITE" id="PS50229">
    <property type="entry name" value="WH1"/>
    <property type="match status" value="1"/>
</dbReference>
<name>A0A1S3MPT8_SALSA</name>
<evidence type="ECO:0000259" key="8">
    <source>
        <dbReference type="PROSITE" id="PS50229"/>
    </source>
</evidence>
<sequence length="364" mass="41563">MYPSHREREQPIFSARAHVFQIDPATKRNWLPASKHAVTVSFFYDANRTVYRIISVGGTKAIINSTITPNMTFTKTSQKFGQWADSRANTVYGLGFATEQQLQQFSDQFKEVKEAARLAREKSQEKFELINPALNIAAPQELSEDRHSPPLLTVNGPEDKLFRSKSADMEQLTSEKERIKKMLSEGSICEINLEAELFTLQDSNAKLVAALHEANTGVVEWKKQLAEYQEETERLRDQVAELEAQSGRPGPSGSETRDELTQSLEELEALLKAKDEIIHNLHSRKSDIHELEKEREEAVQRLQDLETRNAELEQRVESIEQTLASTLEERERAESEVQRVVDVLEVKIYDLNDLRQSLAKLISK</sequence>
<comment type="subcellular location">
    <subcellularLocation>
        <location evidence="1">Cytoplasm</location>
    </subcellularLocation>
    <subcellularLocation>
        <location evidence="6">Postsynaptic density</location>
    </subcellularLocation>
</comment>
<dbReference type="InterPro" id="IPR000697">
    <property type="entry name" value="WH1/EVH1_dom"/>
</dbReference>
<keyword evidence="4 7" id="KW-0175">Coiled coil</keyword>
<dbReference type="InterPro" id="IPR044100">
    <property type="entry name" value="Homer_EVH1"/>
</dbReference>
<proteinExistence type="inferred from homology"/>
<evidence type="ECO:0000256" key="6">
    <source>
        <dbReference type="ARBA" id="ARBA00034105"/>
    </source>
</evidence>
<dbReference type="STRING" id="8030.ENSSSAP00000095799"/>
<dbReference type="RefSeq" id="XP_014004841.1">
    <property type="nucleotide sequence ID" value="XM_014149366.2"/>
</dbReference>
<dbReference type="GO" id="GO:0014069">
    <property type="term" value="C:postsynaptic density"/>
    <property type="evidence" value="ECO:0007669"/>
    <property type="project" value="UniProtKB-SubCell"/>
</dbReference>
<dbReference type="PANTHER" id="PTHR10918">
    <property type="entry name" value="HOMER"/>
    <property type="match status" value="1"/>
</dbReference>
<organism evidence="9 10">
    <name type="scientific">Salmo salar</name>
    <name type="common">Atlantic salmon</name>
    <dbReference type="NCBI Taxonomy" id="8030"/>
    <lineage>
        <taxon>Eukaryota</taxon>
        <taxon>Metazoa</taxon>
        <taxon>Chordata</taxon>
        <taxon>Craniata</taxon>
        <taxon>Vertebrata</taxon>
        <taxon>Euteleostomi</taxon>
        <taxon>Actinopterygii</taxon>
        <taxon>Neopterygii</taxon>
        <taxon>Teleostei</taxon>
        <taxon>Protacanthopterygii</taxon>
        <taxon>Salmoniformes</taxon>
        <taxon>Salmonidae</taxon>
        <taxon>Salmoninae</taxon>
        <taxon>Salmo</taxon>
    </lineage>
</organism>
<evidence type="ECO:0000256" key="7">
    <source>
        <dbReference type="SAM" id="Coils"/>
    </source>
</evidence>
<dbReference type="InterPro" id="IPR045027">
    <property type="entry name" value="Homer"/>
</dbReference>
<evidence type="ECO:0000256" key="5">
    <source>
        <dbReference type="ARBA" id="ARBA00023606"/>
    </source>
</evidence>
<dbReference type="SMART" id="SM00461">
    <property type="entry name" value="WH1"/>
    <property type="match status" value="1"/>
</dbReference>
<comment type="similarity">
    <text evidence="5">Belongs to the Homer family.</text>
</comment>
<feature type="domain" description="WH1" evidence="8">
    <location>
        <begin position="4"/>
        <end position="116"/>
    </location>
</feature>
<dbReference type="GO" id="GO:0035256">
    <property type="term" value="F:G protein-coupled glutamate receptor binding"/>
    <property type="evidence" value="ECO:0007669"/>
    <property type="project" value="InterPro"/>
</dbReference>
<keyword evidence="2" id="KW-0963">Cytoplasm</keyword>
<dbReference type="Proteomes" id="UP001652741">
    <property type="component" value="Chromosome ssa16"/>
</dbReference>
<dbReference type="SUPFAM" id="SSF50729">
    <property type="entry name" value="PH domain-like"/>
    <property type="match status" value="1"/>
</dbReference>
<evidence type="ECO:0000313" key="10">
    <source>
        <dbReference type="RefSeq" id="XP_014004841.1"/>
    </source>
</evidence>
<evidence type="ECO:0000313" key="9">
    <source>
        <dbReference type="Proteomes" id="UP001652741"/>
    </source>
</evidence>
<dbReference type="Pfam" id="PF00568">
    <property type="entry name" value="WH1"/>
    <property type="match status" value="1"/>
</dbReference>
<dbReference type="Gene3D" id="1.20.5.1700">
    <property type="match status" value="1"/>
</dbReference>
<dbReference type="GeneID" id="106573912"/>
<dbReference type="FunFam" id="2.30.29.30:FF:000014">
    <property type="entry name" value="Homer homolog 1 (Drosophila)"/>
    <property type="match status" value="1"/>
</dbReference>
<evidence type="ECO:0000256" key="1">
    <source>
        <dbReference type="ARBA" id="ARBA00004496"/>
    </source>
</evidence>
<accession>A0A1S3MPT8</accession>
<evidence type="ECO:0000256" key="4">
    <source>
        <dbReference type="ARBA" id="ARBA00023054"/>
    </source>
</evidence>
<keyword evidence="3" id="KW-0770">Synapse</keyword>
<feature type="coiled-coil region" evidence="7">
    <location>
        <begin position="211"/>
        <end position="336"/>
    </location>
</feature>
<dbReference type="PaxDb" id="8030-ENSSSAP00000095799"/>
<gene>
    <name evidence="10" type="primary">LOC106573912</name>
</gene>
<dbReference type="InterPro" id="IPR011993">
    <property type="entry name" value="PH-like_dom_sf"/>
</dbReference>
<dbReference type="CDD" id="cd01206">
    <property type="entry name" value="EVH1_Homer_Vesl"/>
    <property type="match status" value="1"/>
</dbReference>
<evidence type="ECO:0000256" key="3">
    <source>
        <dbReference type="ARBA" id="ARBA00023018"/>
    </source>
</evidence>
<keyword evidence="9" id="KW-1185">Reference proteome</keyword>
<dbReference type="Gene3D" id="2.30.29.30">
    <property type="entry name" value="Pleckstrin-homology domain (PH domain)/Phosphotyrosine-binding domain (PTB)"/>
    <property type="match status" value="1"/>
</dbReference>
<dbReference type="AlphaFoldDB" id="A0A1S3MPT8"/>
<evidence type="ECO:0000256" key="2">
    <source>
        <dbReference type="ARBA" id="ARBA00022490"/>
    </source>
</evidence>
<dbReference type="Bgee" id="ENSSSAG00000072875">
    <property type="expression patterns" value="Expressed in muscle tissue and 25 other cell types or tissues"/>
</dbReference>
<reference evidence="10" key="1">
    <citation type="submission" date="2025-08" db="UniProtKB">
        <authorList>
            <consortium name="RefSeq"/>
        </authorList>
    </citation>
    <scope>IDENTIFICATION</scope>
</reference>
<protein>
    <submittedName>
        <fullName evidence="10">Homer protein homolog 3 isoform X2</fullName>
    </submittedName>
</protein>
<dbReference type="GO" id="GO:0005737">
    <property type="term" value="C:cytoplasm"/>
    <property type="evidence" value="ECO:0007669"/>
    <property type="project" value="UniProtKB-SubCell"/>
</dbReference>
<dbReference type="GO" id="GO:0007216">
    <property type="term" value="P:G protein-coupled glutamate receptor signaling pathway"/>
    <property type="evidence" value="ECO:0007669"/>
    <property type="project" value="InterPro"/>
</dbReference>